<comment type="caution">
    <text evidence="2">The sequence shown here is derived from an EMBL/GenBank/DDBJ whole genome shotgun (WGS) entry which is preliminary data.</text>
</comment>
<dbReference type="Proteomes" id="UP000748308">
    <property type="component" value="Unassembled WGS sequence"/>
</dbReference>
<reference evidence="2" key="1">
    <citation type="submission" date="2019-03" db="EMBL/GenBank/DDBJ databases">
        <title>Lake Tanganyika Metagenome-Assembled Genomes (MAGs).</title>
        <authorList>
            <person name="Tran P."/>
        </authorList>
    </citation>
    <scope>NUCLEOTIDE SEQUENCE</scope>
    <source>
        <strain evidence="2">M_DeepCast_400m_m2_100</strain>
    </source>
</reference>
<evidence type="ECO:0000313" key="2">
    <source>
        <dbReference type="EMBL" id="MBM3318922.1"/>
    </source>
</evidence>
<keyword evidence="1" id="KW-0812">Transmembrane</keyword>
<keyword evidence="1" id="KW-0472">Membrane</keyword>
<dbReference type="EMBL" id="VGIY01000546">
    <property type="protein sequence ID" value="MBM3318922.1"/>
    <property type="molecule type" value="Genomic_DNA"/>
</dbReference>
<evidence type="ECO:0008006" key="4">
    <source>
        <dbReference type="Google" id="ProtNLM"/>
    </source>
</evidence>
<proteinExistence type="predicted"/>
<feature type="transmembrane region" description="Helical" evidence="1">
    <location>
        <begin position="21"/>
        <end position="48"/>
    </location>
</feature>
<accession>A0A937XDA3</accession>
<dbReference type="AlphaFoldDB" id="A0A937XDA3"/>
<organism evidence="2 3">
    <name type="scientific">Eiseniibacteriota bacterium</name>
    <dbReference type="NCBI Taxonomy" id="2212470"/>
    <lineage>
        <taxon>Bacteria</taxon>
        <taxon>Candidatus Eiseniibacteriota</taxon>
    </lineage>
</organism>
<keyword evidence="1" id="KW-1133">Transmembrane helix</keyword>
<sequence>MYRVNLYRGHGRRRLATRRRAWQAAAWSGLMGLVALLVAGLAVGSLLLSERLRLARELASRLEARSEPGGRADLGPAEELAAARRGRIDWAPKLAAVAERIEADLALARIECHSASRNTPARLVLTGRARPAGAEVEIAGRVMARLGEDPRITEDFPGVQIEALPGDRASEITLVCRRPGGEP</sequence>
<gene>
    <name evidence="2" type="ORF">FJY75_13825</name>
</gene>
<name>A0A937XDA3_UNCEI</name>
<evidence type="ECO:0000313" key="3">
    <source>
        <dbReference type="Proteomes" id="UP000748308"/>
    </source>
</evidence>
<evidence type="ECO:0000256" key="1">
    <source>
        <dbReference type="SAM" id="Phobius"/>
    </source>
</evidence>
<protein>
    <recommendedName>
        <fullName evidence="4">PilN domain-containing protein</fullName>
    </recommendedName>
</protein>